<proteinExistence type="predicted"/>
<gene>
    <name evidence="1" type="ORF">SAMN05443668_1209</name>
</gene>
<name>A0A1M7RL63_9ACTN</name>
<dbReference type="Gene3D" id="3.90.1150.30">
    <property type="match status" value="1"/>
</dbReference>
<dbReference type="OrthoDB" id="954305at2"/>
<evidence type="ECO:0008006" key="3">
    <source>
        <dbReference type="Google" id="ProtNLM"/>
    </source>
</evidence>
<sequence length="129" mass="14403">MATWDDVRRLALALPETTEAVSYGTPAWKVRDKAFVWDRPLRKTDLTQLGDTAPDGPILGVRVADEGVKEALIADDPDVYFTIPHFDGYAAVLVRLDRIDVEELAEVITEAWLLRAPKRVARAFLDARG</sequence>
<accession>A0A1M7RL63</accession>
<dbReference type="InterPro" id="IPR038056">
    <property type="entry name" value="YjbR-like_sf"/>
</dbReference>
<dbReference type="EMBL" id="FRCS01000020">
    <property type="protein sequence ID" value="SHN47053.1"/>
    <property type="molecule type" value="Genomic_DNA"/>
</dbReference>
<dbReference type="AlphaFoldDB" id="A0A1M7RL63"/>
<reference evidence="1 2" key="1">
    <citation type="submission" date="2016-11" db="EMBL/GenBank/DDBJ databases">
        <authorList>
            <person name="Jaros S."/>
            <person name="Januszkiewicz K."/>
            <person name="Wedrychowicz H."/>
        </authorList>
    </citation>
    <scope>NUCLEOTIDE SEQUENCE [LARGE SCALE GENOMIC DNA]</scope>
    <source>
        <strain evidence="1 2">DSM 46144</strain>
    </source>
</reference>
<dbReference type="Proteomes" id="UP000184440">
    <property type="component" value="Unassembled WGS sequence"/>
</dbReference>
<dbReference type="Pfam" id="PF04237">
    <property type="entry name" value="YjbR"/>
    <property type="match status" value="1"/>
</dbReference>
<evidence type="ECO:0000313" key="2">
    <source>
        <dbReference type="Proteomes" id="UP000184440"/>
    </source>
</evidence>
<dbReference type="SUPFAM" id="SSF142906">
    <property type="entry name" value="YjbR-like"/>
    <property type="match status" value="1"/>
</dbReference>
<dbReference type="RefSeq" id="WP_073264576.1">
    <property type="nucleotide sequence ID" value="NZ_FRCS01000020.1"/>
</dbReference>
<dbReference type="InterPro" id="IPR058532">
    <property type="entry name" value="YjbR/MT2646/Rv2570-like"/>
</dbReference>
<dbReference type="STRING" id="134849.SAMN05443668_1209"/>
<keyword evidence="2" id="KW-1185">Reference proteome</keyword>
<evidence type="ECO:0000313" key="1">
    <source>
        <dbReference type="EMBL" id="SHN47053.1"/>
    </source>
</evidence>
<protein>
    <recommendedName>
        <fullName evidence="3">YjbR protein</fullName>
    </recommendedName>
</protein>
<organism evidence="1 2">
    <name type="scientific">Cryptosporangium aurantiacum</name>
    <dbReference type="NCBI Taxonomy" id="134849"/>
    <lineage>
        <taxon>Bacteria</taxon>
        <taxon>Bacillati</taxon>
        <taxon>Actinomycetota</taxon>
        <taxon>Actinomycetes</taxon>
        <taxon>Cryptosporangiales</taxon>
        <taxon>Cryptosporangiaceae</taxon>
        <taxon>Cryptosporangium</taxon>
    </lineage>
</organism>